<dbReference type="PANTHER" id="PTHR30576:SF21">
    <property type="entry name" value="UDP-GLUCOSE:UNDECAPRENYL-PHOSPHATE GLUCOSE-1-PHOSPHATE TRANSFERASE"/>
    <property type="match status" value="1"/>
</dbReference>
<dbReference type="STRING" id="1798531.A2392_03225"/>
<comment type="caution">
    <text evidence="9">The sequence shown here is derived from an EMBL/GenBank/DDBJ whole genome shotgun (WGS) entry which is preliminary data.</text>
</comment>
<dbReference type="NCBIfam" id="TIGR03025">
    <property type="entry name" value="EPS_sugtrans"/>
    <property type="match status" value="1"/>
</dbReference>
<dbReference type="PANTHER" id="PTHR30576">
    <property type="entry name" value="COLANIC BIOSYNTHESIS UDP-GLUCOSE LIPID CARRIER TRANSFERASE"/>
    <property type="match status" value="1"/>
</dbReference>
<dbReference type="InterPro" id="IPR017475">
    <property type="entry name" value="EPS_sugar_tfrase"/>
</dbReference>
<evidence type="ECO:0000313" key="9">
    <source>
        <dbReference type="EMBL" id="OGG85983.1"/>
    </source>
</evidence>
<dbReference type="InterPro" id="IPR003362">
    <property type="entry name" value="Bact_transf"/>
</dbReference>
<evidence type="ECO:0000256" key="2">
    <source>
        <dbReference type="ARBA" id="ARBA00006464"/>
    </source>
</evidence>
<feature type="transmembrane region" description="Helical" evidence="7">
    <location>
        <begin position="107"/>
        <end position="129"/>
    </location>
</feature>
<evidence type="ECO:0000256" key="4">
    <source>
        <dbReference type="ARBA" id="ARBA00022692"/>
    </source>
</evidence>
<feature type="transmembrane region" description="Helical" evidence="7">
    <location>
        <begin position="84"/>
        <end position="101"/>
    </location>
</feature>
<keyword evidence="3" id="KW-0808">Transferase</keyword>
<evidence type="ECO:0000256" key="1">
    <source>
        <dbReference type="ARBA" id="ARBA00004141"/>
    </source>
</evidence>
<evidence type="ECO:0000259" key="8">
    <source>
        <dbReference type="Pfam" id="PF02397"/>
    </source>
</evidence>
<comment type="similarity">
    <text evidence="2">Belongs to the bacterial sugar transferase family.</text>
</comment>
<gene>
    <name evidence="9" type="ORF">A2392_03225</name>
</gene>
<dbReference type="EMBL" id="MFMS01000003">
    <property type="protein sequence ID" value="OGG85983.1"/>
    <property type="molecule type" value="Genomic_DNA"/>
</dbReference>
<feature type="transmembrane region" description="Helical" evidence="7">
    <location>
        <begin position="47"/>
        <end position="64"/>
    </location>
</feature>
<evidence type="ECO:0000256" key="7">
    <source>
        <dbReference type="SAM" id="Phobius"/>
    </source>
</evidence>
<evidence type="ECO:0000256" key="5">
    <source>
        <dbReference type="ARBA" id="ARBA00022989"/>
    </source>
</evidence>
<dbReference type="GO" id="GO:0016020">
    <property type="term" value="C:membrane"/>
    <property type="evidence" value="ECO:0007669"/>
    <property type="project" value="UniProtKB-SubCell"/>
</dbReference>
<sequence>MGERTRELFILILGDVICFTVALWLTLLVRYTEWPSTPNLQAHLGPFLLLSTLWITVFYIAGLYDKHTLFLKNLLLSRIINTQIINIIAAAILFIVIPFGIAPKTNLVIYLVVSIILITVWRLFLFNYFSPKNKHKALLIADGHEAVELADEINNNDRYNYSFVRILDYKTVLNTEDFESKLLKVINDEDIKTIVADTRSAHLAEIMPLIFDLSFLRFEFVLLDFNKLYEDTFDHIPLSSLEYEWFVSYISPDSGFLYTFLKRTADIAMAVLLLIPCAIAFPFVALALKLSDGGVIFYTTKRLGQFNQPIDIIKFRTMTGTDDGATTLNTKLEVTRLGRFLRKTRIDELPQLVNVLKGDLSFVGPRPELPARAEVYAESIPYYNTRHFIKPGLSGWAQINDYNAPRGEVDVDLTKNKLSYDLYYLKHRSLLLDIQISLKTIATLLMRTGS</sequence>
<dbReference type="AlphaFoldDB" id="A0A1F6FJF0"/>
<feature type="transmembrane region" description="Helical" evidence="7">
    <location>
        <begin position="7"/>
        <end position="27"/>
    </location>
</feature>
<organism evidence="9 10">
    <name type="scientific">Candidatus Kaiserbacteria bacterium RIFOXYB1_FULL_46_14</name>
    <dbReference type="NCBI Taxonomy" id="1798531"/>
    <lineage>
        <taxon>Bacteria</taxon>
        <taxon>Candidatus Kaiseribacteriota</taxon>
    </lineage>
</organism>
<dbReference type="Pfam" id="PF02397">
    <property type="entry name" value="Bac_transf"/>
    <property type="match status" value="1"/>
</dbReference>
<comment type="subcellular location">
    <subcellularLocation>
        <location evidence="1">Membrane</location>
        <topology evidence="1">Multi-pass membrane protein</topology>
    </subcellularLocation>
</comment>
<feature type="transmembrane region" description="Helical" evidence="7">
    <location>
        <begin position="267"/>
        <end position="288"/>
    </location>
</feature>
<dbReference type="Proteomes" id="UP000177395">
    <property type="component" value="Unassembled WGS sequence"/>
</dbReference>
<evidence type="ECO:0000256" key="3">
    <source>
        <dbReference type="ARBA" id="ARBA00022679"/>
    </source>
</evidence>
<dbReference type="GO" id="GO:0009242">
    <property type="term" value="P:colanic acid biosynthetic process"/>
    <property type="evidence" value="ECO:0007669"/>
    <property type="project" value="TreeGrafter"/>
</dbReference>
<protein>
    <recommendedName>
        <fullName evidence="8">Bacterial sugar transferase domain-containing protein</fullName>
    </recommendedName>
</protein>
<name>A0A1F6FJF0_9BACT</name>
<dbReference type="GO" id="GO:0089702">
    <property type="term" value="F:undecaprenyl-phosphate glucose phosphotransferase activity"/>
    <property type="evidence" value="ECO:0007669"/>
    <property type="project" value="TreeGrafter"/>
</dbReference>
<keyword evidence="6 7" id="KW-0472">Membrane</keyword>
<accession>A0A1F6FJF0</accession>
<keyword evidence="4 7" id="KW-0812">Transmembrane</keyword>
<evidence type="ECO:0000256" key="6">
    <source>
        <dbReference type="ARBA" id="ARBA00023136"/>
    </source>
</evidence>
<evidence type="ECO:0000313" key="10">
    <source>
        <dbReference type="Proteomes" id="UP000177395"/>
    </source>
</evidence>
<reference evidence="9 10" key="1">
    <citation type="journal article" date="2016" name="Nat. Commun.">
        <title>Thousands of microbial genomes shed light on interconnected biogeochemical processes in an aquifer system.</title>
        <authorList>
            <person name="Anantharaman K."/>
            <person name="Brown C.T."/>
            <person name="Hug L.A."/>
            <person name="Sharon I."/>
            <person name="Castelle C.J."/>
            <person name="Probst A.J."/>
            <person name="Thomas B.C."/>
            <person name="Singh A."/>
            <person name="Wilkins M.J."/>
            <person name="Karaoz U."/>
            <person name="Brodie E.L."/>
            <person name="Williams K.H."/>
            <person name="Hubbard S.S."/>
            <person name="Banfield J.F."/>
        </authorList>
    </citation>
    <scope>NUCLEOTIDE SEQUENCE [LARGE SCALE GENOMIC DNA]</scope>
</reference>
<feature type="domain" description="Bacterial sugar transferase" evidence="8">
    <location>
        <begin position="262"/>
        <end position="445"/>
    </location>
</feature>
<proteinExistence type="inferred from homology"/>
<keyword evidence="5 7" id="KW-1133">Transmembrane helix</keyword>